<dbReference type="Gene3D" id="1.20.1250.20">
    <property type="entry name" value="MFS general substrate transporter like domains"/>
    <property type="match status" value="1"/>
</dbReference>
<evidence type="ECO:0000256" key="6">
    <source>
        <dbReference type="ARBA" id="ARBA00022989"/>
    </source>
</evidence>
<feature type="transmembrane region" description="Helical" evidence="8">
    <location>
        <begin position="51"/>
        <end position="71"/>
    </location>
</feature>
<keyword evidence="11" id="KW-1185">Reference proteome</keyword>
<feature type="transmembrane region" description="Helical" evidence="8">
    <location>
        <begin position="105"/>
        <end position="126"/>
    </location>
</feature>
<dbReference type="InterPro" id="IPR036259">
    <property type="entry name" value="MFS_trans_sf"/>
</dbReference>
<dbReference type="PANTHER" id="PTHR43271">
    <property type="entry name" value="BLL2771 PROTEIN"/>
    <property type="match status" value="1"/>
</dbReference>
<name>A0A285U2M1_9BACL</name>
<keyword evidence="6 8" id="KW-1133">Transmembrane helix</keyword>
<gene>
    <name evidence="10" type="ORF">SAMN05877842_10230</name>
</gene>
<protein>
    <submittedName>
        <fullName evidence="10">Predicted MFS family arabinose efflux permease</fullName>
    </submittedName>
</protein>
<dbReference type="CDD" id="cd17324">
    <property type="entry name" value="MFS_NepI_like"/>
    <property type="match status" value="1"/>
</dbReference>
<dbReference type="PANTHER" id="PTHR43271:SF2">
    <property type="entry name" value="BLL2771 PROTEIN"/>
    <property type="match status" value="1"/>
</dbReference>
<evidence type="ECO:0000256" key="1">
    <source>
        <dbReference type="ARBA" id="ARBA00004651"/>
    </source>
</evidence>
<feature type="transmembrane region" description="Helical" evidence="8">
    <location>
        <begin position="138"/>
        <end position="163"/>
    </location>
</feature>
<evidence type="ECO:0000256" key="2">
    <source>
        <dbReference type="ARBA" id="ARBA00008335"/>
    </source>
</evidence>
<feature type="transmembrane region" description="Helical" evidence="8">
    <location>
        <begin position="169"/>
        <end position="188"/>
    </location>
</feature>
<proteinExistence type="inferred from homology"/>
<feature type="domain" description="Major facilitator superfamily (MFS) profile" evidence="9">
    <location>
        <begin position="14"/>
        <end position="393"/>
    </location>
</feature>
<feature type="transmembrane region" description="Helical" evidence="8">
    <location>
        <begin position="282"/>
        <end position="299"/>
    </location>
</feature>
<keyword evidence="5 8" id="KW-0812">Transmembrane</keyword>
<dbReference type="AlphaFoldDB" id="A0A285U2M1"/>
<dbReference type="EMBL" id="OBQC01000002">
    <property type="protein sequence ID" value="SOC35963.1"/>
    <property type="molecule type" value="Genomic_DNA"/>
</dbReference>
<evidence type="ECO:0000313" key="11">
    <source>
        <dbReference type="Proteomes" id="UP000219252"/>
    </source>
</evidence>
<organism evidence="10 11">
    <name type="scientific">Ureibacillus acetophenoni</name>
    <dbReference type="NCBI Taxonomy" id="614649"/>
    <lineage>
        <taxon>Bacteria</taxon>
        <taxon>Bacillati</taxon>
        <taxon>Bacillota</taxon>
        <taxon>Bacilli</taxon>
        <taxon>Bacillales</taxon>
        <taxon>Caryophanaceae</taxon>
        <taxon>Ureibacillus</taxon>
    </lineage>
</organism>
<dbReference type="RefSeq" id="WP_097148126.1">
    <property type="nucleotide sequence ID" value="NZ_OBQC01000002.1"/>
</dbReference>
<evidence type="ECO:0000259" key="9">
    <source>
        <dbReference type="PROSITE" id="PS50850"/>
    </source>
</evidence>
<keyword evidence="4" id="KW-1003">Cell membrane</keyword>
<evidence type="ECO:0000256" key="7">
    <source>
        <dbReference type="ARBA" id="ARBA00023136"/>
    </source>
</evidence>
<dbReference type="InterPro" id="IPR011701">
    <property type="entry name" value="MFS"/>
</dbReference>
<accession>A0A285U2M1</accession>
<dbReference type="Pfam" id="PF07690">
    <property type="entry name" value="MFS_1"/>
    <property type="match status" value="1"/>
</dbReference>
<dbReference type="PROSITE" id="PS50850">
    <property type="entry name" value="MFS"/>
    <property type="match status" value="1"/>
</dbReference>
<reference evidence="11" key="1">
    <citation type="submission" date="2017-08" db="EMBL/GenBank/DDBJ databases">
        <authorList>
            <person name="Varghese N."/>
            <person name="Submissions S."/>
        </authorList>
    </citation>
    <scope>NUCLEOTIDE SEQUENCE [LARGE SCALE GENOMIC DNA]</scope>
    <source>
        <strain evidence="11">JC23</strain>
    </source>
</reference>
<keyword evidence="7 8" id="KW-0472">Membrane</keyword>
<feature type="transmembrane region" description="Helical" evidence="8">
    <location>
        <begin position="305"/>
        <end position="328"/>
    </location>
</feature>
<evidence type="ECO:0000256" key="4">
    <source>
        <dbReference type="ARBA" id="ARBA00022475"/>
    </source>
</evidence>
<feature type="transmembrane region" description="Helical" evidence="8">
    <location>
        <begin position="216"/>
        <end position="237"/>
    </location>
</feature>
<dbReference type="GO" id="GO:0005886">
    <property type="term" value="C:plasma membrane"/>
    <property type="evidence" value="ECO:0007669"/>
    <property type="project" value="UniProtKB-SubCell"/>
</dbReference>
<dbReference type="SUPFAM" id="SSF103473">
    <property type="entry name" value="MFS general substrate transporter"/>
    <property type="match status" value="1"/>
</dbReference>
<dbReference type="GO" id="GO:0022857">
    <property type="term" value="F:transmembrane transporter activity"/>
    <property type="evidence" value="ECO:0007669"/>
    <property type="project" value="InterPro"/>
</dbReference>
<evidence type="ECO:0000256" key="5">
    <source>
        <dbReference type="ARBA" id="ARBA00022692"/>
    </source>
</evidence>
<sequence length="395" mass="44267">MTQSKVHQPQFHLITCLLSISGLFILMSMYVPIPLTKTFMSHFTVTETEGIWIGSSFSLCYGICCLIYGPLSDHYGRNVFLIFGITFLSIVTLLCGFVDHYPTFVFLRILQAIGAAAFVPISLVYVAELYPPEKRLTAIGFITSGFLVASVVSQIFATIIHFYFGWKTIFFILGIIYFLLTIASITYLPNIKNNKHEKSIFSQFSKIKLLFYKKELLFSFSITFLLLFSLIGMYTILGEFLSESPFNFSEQFILFVRATGLIGIIITFFASRISKRFGVNSTFRFSLIISSLSLFLMGISSHIVFVIVFSVFFVAGIALLVPINIMLINIFAGDQKGTAVLFNAFILFIGASVGPLLATFLMQKGNSLIAFTSFSVILFLGFILSIFMNKRDVIS</sequence>
<evidence type="ECO:0000313" key="10">
    <source>
        <dbReference type="EMBL" id="SOC35963.1"/>
    </source>
</evidence>
<comment type="similarity">
    <text evidence="2">Belongs to the major facilitator superfamily.</text>
</comment>
<dbReference type="OrthoDB" id="9781156at2"/>
<feature type="transmembrane region" description="Helical" evidence="8">
    <location>
        <begin position="78"/>
        <end position="99"/>
    </location>
</feature>
<feature type="transmembrane region" description="Helical" evidence="8">
    <location>
        <begin position="368"/>
        <end position="388"/>
    </location>
</feature>
<evidence type="ECO:0000256" key="3">
    <source>
        <dbReference type="ARBA" id="ARBA00022448"/>
    </source>
</evidence>
<feature type="transmembrane region" description="Helical" evidence="8">
    <location>
        <begin position="252"/>
        <end position="270"/>
    </location>
</feature>
<keyword evidence="3" id="KW-0813">Transport</keyword>
<feature type="transmembrane region" description="Helical" evidence="8">
    <location>
        <begin position="340"/>
        <end position="362"/>
    </location>
</feature>
<evidence type="ECO:0000256" key="8">
    <source>
        <dbReference type="SAM" id="Phobius"/>
    </source>
</evidence>
<comment type="subcellular location">
    <subcellularLocation>
        <location evidence="1">Cell membrane</location>
        <topology evidence="1">Multi-pass membrane protein</topology>
    </subcellularLocation>
</comment>
<dbReference type="InterPro" id="IPR020846">
    <property type="entry name" value="MFS_dom"/>
</dbReference>
<feature type="transmembrane region" description="Helical" evidence="8">
    <location>
        <begin position="12"/>
        <end position="31"/>
    </location>
</feature>
<dbReference type="Proteomes" id="UP000219252">
    <property type="component" value="Unassembled WGS sequence"/>
</dbReference>